<proteinExistence type="predicted"/>
<name>A0A2K8KK57_9GAMM</name>
<protein>
    <submittedName>
        <fullName evidence="8">Permease of the drug/metabolite transporter (DMT) superfamily</fullName>
    </submittedName>
</protein>
<dbReference type="Gene3D" id="1.10.3730.20">
    <property type="match status" value="1"/>
</dbReference>
<evidence type="ECO:0000256" key="5">
    <source>
        <dbReference type="ARBA" id="ARBA00023136"/>
    </source>
</evidence>
<dbReference type="KEGG" id="rfo:REIFOR_00208"/>
<feature type="domain" description="EamA" evidence="7">
    <location>
        <begin position="7"/>
        <end position="141"/>
    </location>
</feature>
<dbReference type="InterPro" id="IPR037185">
    <property type="entry name" value="EmrE-like"/>
</dbReference>
<feature type="transmembrane region" description="Helical" evidence="6">
    <location>
        <begin position="156"/>
        <end position="175"/>
    </location>
</feature>
<reference evidence="8 9" key="1">
    <citation type="journal article" date="2017" name="Environ. Microbiol.">
        <title>Genomic and physiological analyses of 'Reinekea forsetii' reveal a versatile opportunistic lifestyle during spring algae blooms.</title>
        <authorList>
            <person name="Avci B."/>
            <person name="Hahnke R.L."/>
            <person name="Chafee M."/>
            <person name="Fischer T."/>
            <person name="Gruber-Vodicka H."/>
            <person name="Tegetmeyer H.E."/>
            <person name="Harder J."/>
            <person name="Fuchs B.M."/>
            <person name="Amann R.I."/>
            <person name="Teeling H."/>
        </authorList>
    </citation>
    <scope>NUCLEOTIDE SEQUENCE [LARGE SCALE GENOMIC DNA]</scope>
    <source>
        <strain evidence="8 9">Hel1_31_D35</strain>
    </source>
</reference>
<keyword evidence="4 6" id="KW-1133">Transmembrane helix</keyword>
<evidence type="ECO:0000256" key="4">
    <source>
        <dbReference type="ARBA" id="ARBA00022989"/>
    </source>
</evidence>
<evidence type="ECO:0000256" key="3">
    <source>
        <dbReference type="ARBA" id="ARBA00022692"/>
    </source>
</evidence>
<dbReference type="PANTHER" id="PTHR42920:SF11">
    <property type="entry name" value="INNER MEMBRANE PROTEIN YTFF"/>
    <property type="match status" value="1"/>
</dbReference>
<keyword evidence="9" id="KW-1185">Reference proteome</keyword>
<dbReference type="Proteomes" id="UP000229757">
    <property type="component" value="Chromosome"/>
</dbReference>
<feature type="transmembrane region" description="Helical" evidence="6">
    <location>
        <begin position="39"/>
        <end position="59"/>
    </location>
</feature>
<dbReference type="InterPro" id="IPR000620">
    <property type="entry name" value="EamA_dom"/>
</dbReference>
<evidence type="ECO:0000256" key="6">
    <source>
        <dbReference type="SAM" id="Phobius"/>
    </source>
</evidence>
<dbReference type="EMBL" id="CP011797">
    <property type="protein sequence ID" value="ATX75385.1"/>
    <property type="molecule type" value="Genomic_DNA"/>
</dbReference>
<organism evidence="8 9">
    <name type="scientific">Reinekea forsetii</name>
    <dbReference type="NCBI Taxonomy" id="1336806"/>
    <lineage>
        <taxon>Bacteria</taxon>
        <taxon>Pseudomonadati</taxon>
        <taxon>Pseudomonadota</taxon>
        <taxon>Gammaproteobacteria</taxon>
        <taxon>Oceanospirillales</taxon>
        <taxon>Saccharospirillaceae</taxon>
        <taxon>Reinekea</taxon>
    </lineage>
</organism>
<evidence type="ECO:0000313" key="9">
    <source>
        <dbReference type="Proteomes" id="UP000229757"/>
    </source>
</evidence>
<dbReference type="SUPFAM" id="SSF103481">
    <property type="entry name" value="Multidrug resistance efflux transporter EmrE"/>
    <property type="match status" value="2"/>
</dbReference>
<dbReference type="PANTHER" id="PTHR42920">
    <property type="entry name" value="OS03G0707200 PROTEIN-RELATED"/>
    <property type="match status" value="1"/>
</dbReference>
<evidence type="ECO:0000313" key="8">
    <source>
        <dbReference type="EMBL" id="ATX75385.1"/>
    </source>
</evidence>
<keyword evidence="3 6" id="KW-0812">Transmembrane</keyword>
<feature type="transmembrane region" description="Helical" evidence="6">
    <location>
        <begin position="252"/>
        <end position="271"/>
    </location>
</feature>
<dbReference type="RefSeq" id="WP_100255798.1">
    <property type="nucleotide sequence ID" value="NZ_CP011797.1"/>
</dbReference>
<evidence type="ECO:0000256" key="2">
    <source>
        <dbReference type="ARBA" id="ARBA00022475"/>
    </source>
</evidence>
<sequence length="309" mass="33974">MRHSVLLAALLGATSSLFWAGNAIVGKVVVATLPAFTLSQFRWALAFVLLAPFGLPRIYRQWHWYRQHLPRLSLLALLSVGFYNTLQYWALEYTEPVKVGAMLALMPLSIAVVSGFLGGRKLSGLEWLTSIVAVFGAVVVVSNGQWSVFFSQQRGWLGELLMVCAVSSWAFYSVLLKRLPHAGIEPIGLLTFFVGVGCVLILPFWLYDVRHEAIFVPPPELWWSIAFVAIFPSILSFMCWNKAVSLADPTIAGLMVTTAPLFNAMLSMAFLNAHISLTQWSGIAIVIVGVASTLLLSRRQTVVPVPAPV</sequence>
<accession>A0A2K8KK57</accession>
<feature type="transmembrane region" description="Helical" evidence="6">
    <location>
        <begin position="125"/>
        <end position="144"/>
    </location>
</feature>
<evidence type="ECO:0000256" key="1">
    <source>
        <dbReference type="ARBA" id="ARBA00004651"/>
    </source>
</evidence>
<dbReference type="AlphaFoldDB" id="A0A2K8KK57"/>
<feature type="domain" description="EamA" evidence="7">
    <location>
        <begin position="157"/>
        <end position="293"/>
    </location>
</feature>
<evidence type="ECO:0000259" key="7">
    <source>
        <dbReference type="Pfam" id="PF00892"/>
    </source>
</evidence>
<feature type="transmembrane region" description="Helical" evidence="6">
    <location>
        <begin position="277"/>
        <end position="296"/>
    </location>
</feature>
<dbReference type="OrthoDB" id="4167046at2"/>
<dbReference type="InterPro" id="IPR051258">
    <property type="entry name" value="Diverse_Substrate_Transporter"/>
</dbReference>
<feature type="transmembrane region" description="Helical" evidence="6">
    <location>
        <begin position="71"/>
        <end position="91"/>
    </location>
</feature>
<feature type="transmembrane region" description="Helical" evidence="6">
    <location>
        <begin position="187"/>
        <end position="206"/>
    </location>
</feature>
<gene>
    <name evidence="8" type="ORF">REIFOR_00208</name>
</gene>
<dbReference type="Pfam" id="PF00892">
    <property type="entry name" value="EamA"/>
    <property type="match status" value="2"/>
</dbReference>
<keyword evidence="2" id="KW-1003">Cell membrane</keyword>
<keyword evidence="5 6" id="KW-0472">Membrane</keyword>
<comment type="subcellular location">
    <subcellularLocation>
        <location evidence="1">Cell membrane</location>
        <topology evidence="1">Multi-pass membrane protein</topology>
    </subcellularLocation>
</comment>
<feature type="transmembrane region" description="Helical" evidence="6">
    <location>
        <begin position="97"/>
        <end position="118"/>
    </location>
</feature>
<dbReference type="GO" id="GO:0005886">
    <property type="term" value="C:plasma membrane"/>
    <property type="evidence" value="ECO:0007669"/>
    <property type="project" value="UniProtKB-SubCell"/>
</dbReference>
<feature type="transmembrane region" description="Helical" evidence="6">
    <location>
        <begin position="221"/>
        <end position="240"/>
    </location>
</feature>